<keyword evidence="3 4" id="KW-0539">Nucleus</keyword>
<dbReference type="PANTHER" id="PTHR47573:SF1">
    <property type="entry name" value="PROTEIN AF-9 HOMOLOG"/>
    <property type="match status" value="1"/>
</dbReference>
<evidence type="ECO:0000256" key="4">
    <source>
        <dbReference type="PROSITE-ProRule" id="PRU00376"/>
    </source>
</evidence>
<dbReference type="GO" id="GO:0006355">
    <property type="term" value="P:regulation of DNA-templated transcription"/>
    <property type="evidence" value="ECO:0007669"/>
    <property type="project" value="InterPro"/>
</dbReference>
<dbReference type="PROSITE" id="PS51037">
    <property type="entry name" value="YEATS"/>
    <property type="match status" value="1"/>
</dbReference>
<organism evidence="6 7">
    <name type="scientific">Blastocystis sp. subtype 1 (strain ATCC 50177 / NandII)</name>
    <dbReference type="NCBI Taxonomy" id="478820"/>
    <lineage>
        <taxon>Eukaryota</taxon>
        <taxon>Sar</taxon>
        <taxon>Stramenopiles</taxon>
        <taxon>Bigyra</taxon>
        <taxon>Opalozoa</taxon>
        <taxon>Opalinata</taxon>
        <taxon>Blastocystidae</taxon>
        <taxon>Blastocystis</taxon>
    </lineage>
</organism>
<dbReference type="Proteomes" id="UP000078348">
    <property type="component" value="Unassembled WGS sequence"/>
</dbReference>
<dbReference type="STRING" id="478820.A0A196SJV1"/>
<keyword evidence="2" id="KW-0804">Transcription</keyword>
<accession>A0A196SJV1</accession>
<evidence type="ECO:0000256" key="3">
    <source>
        <dbReference type="ARBA" id="ARBA00023242"/>
    </source>
</evidence>
<comment type="subcellular location">
    <subcellularLocation>
        <location evidence="4">Nucleus</location>
    </subcellularLocation>
</comment>
<evidence type="ECO:0000313" key="6">
    <source>
        <dbReference type="EMBL" id="OAO16199.1"/>
    </source>
</evidence>
<evidence type="ECO:0000256" key="2">
    <source>
        <dbReference type="ARBA" id="ARBA00023163"/>
    </source>
</evidence>
<dbReference type="PANTHER" id="PTHR47573">
    <property type="entry name" value="PROTEIN AF-9 HOMOLOG"/>
    <property type="match status" value="1"/>
</dbReference>
<dbReference type="Pfam" id="PF03366">
    <property type="entry name" value="YEATS"/>
    <property type="match status" value="1"/>
</dbReference>
<proteinExistence type="predicted"/>
<evidence type="ECO:0000256" key="1">
    <source>
        <dbReference type="ARBA" id="ARBA00023015"/>
    </source>
</evidence>
<evidence type="ECO:0000259" key="5">
    <source>
        <dbReference type="PROSITE" id="PS51037"/>
    </source>
</evidence>
<keyword evidence="7" id="KW-1185">Reference proteome</keyword>
<dbReference type="EMBL" id="LXWW01000096">
    <property type="protein sequence ID" value="OAO16199.1"/>
    <property type="molecule type" value="Genomic_DNA"/>
</dbReference>
<reference evidence="6 7" key="1">
    <citation type="submission" date="2016-05" db="EMBL/GenBank/DDBJ databases">
        <title>Nuclear genome of Blastocystis sp. subtype 1 NandII.</title>
        <authorList>
            <person name="Gentekaki E."/>
            <person name="Curtis B."/>
            <person name="Stairs C."/>
            <person name="Eme L."/>
            <person name="Herman E."/>
            <person name="Klimes V."/>
            <person name="Arias M.C."/>
            <person name="Elias M."/>
            <person name="Hilliou F."/>
            <person name="Klute M."/>
            <person name="Malik S.-B."/>
            <person name="Pightling A."/>
            <person name="Rachubinski R."/>
            <person name="Salas D."/>
            <person name="Schlacht A."/>
            <person name="Suga H."/>
            <person name="Archibald J."/>
            <person name="Ball S.G."/>
            <person name="Clark G."/>
            <person name="Dacks J."/>
            <person name="Van Der Giezen M."/>
            <person name="Tsaousis A."/>
            <person name="Roger A."/>
        </authorList>
    </citation>
    <scope>NUCLEOTIDE SEQUENCE [LARGE SCALE GENOMIC DNA]</scope>
    <source>
        <strain evidence="7">ATCC 50177 / NandII</strain>
    </source>
</reference>
<protein>
    <recommendedName>
        <fullName evidence="5">YEATS domain-containing protein</fullName>
    </recommendedName>
</protein>
<evidence type="ECO:0000313" key="7">
    <source>
        <dbReference type="Proteomes" id="UP000078348"/>
    </source>
</evidence>
<keyword evidence="1" id="KW-0805">Transcription regulation</keyword>
<dbReference type="Gene3D" id="2.60.40.1970">
    <property type="entry name" value="YEATS domain"/>
    <property type="match status" value="1"/>
</dbReference>
<dbReference type="InterPro" id="IPR038704">
    <property type="entry name" value="YEAST_sf"/>
</dbReference>
<gene>
    <name evidence="6" type="ORF">AV274_2142</name>
</gene>
<dbReference type="InterPro" id="IPR055129">
    <property type="entry name" value="YEATS_dom"/>
</dbReference>
<dbReference type="OrthoDB" id="16041at2759"/>
<dbReference type="InterPro" id="IPR005033">
    <property type="entry name" value="YEATS"/>
</dbReference>
<name>A0A196SJV1_BLAHN</name>
<feature type="domain" description="YEATS" evidence="5">
    <location>
        <begin position="3"/>
        <end position="145"/>
    </location>
</feature>
<dbReference type="CDD" id="cd16910">
    <property type="entry name" value="YEATS_TFIID14_like"/>
    <property type="match status" value="1"/>
</dbReference>
<dbReference type="GO" id="GO:0005634">
    <property type="term" value="C:nucleus"/>
    <property type="evidence" value="ECO:0007669"/>
    <property type="project" value="UniProtKB-SubCell"/>
</dbReference>
<comment type="caution">
    <text evidence="6">The sequence shown here is derived from an EMBL/GenBank/DDBJ whole genome shotgun (WGS) entry which is preliminary data.</text>
</comment>
<dbReference type="AlphaFoldDB" id="A0A196SJV1"/>
<sequence length="217" mass="25428">MQRKADTHVVIPFVHGSIAWWMGNSNEQSNMYDWKVYIRGVNGEDMSTFIKSVTFTLHASFRQNQRVIDHFPFEVREQGWGEFEVEVKVEFKNDAELPVTFTHFLKLHPFNGEPSRENVPVVNEYYDEFVFNDPTEYMYQLLMTPMPKPELPPEAMYWTAFNESDALSIIMRAQNYITEELIRTRDVLLVDEMQALPASHQANNQRQQQARTKGANV</sequence>